<protein>
    <recommendedName>
        <fullName evidence="2">non-specific serine/threonine protein kinase</fullName>
        <ecNumber evidence="2">2.7.11.1</ecNumber>
    </recommendedName>
</protein>
<keyword evidence="7" id="KW-1015">Disulfide bond</keyword>
<dbReference type="PANTHER" id="PTHR47460:SF1">
    <property type="entry name" value="SERINE_THREONINE-PROTEIN KINASE-LIKE PROTEIN ACR4"/>
    <property type="match status" value="1"/>
</dbReference>
<dbReference type="KEGG" id="bsed:DN745_09205"/>
<evidence type="ECO:0000313" key="13">
    <source>
        <dbReference type="Proteomes" id="UP000249799"/>
    </source>
</evidence>
<keyword evidence="8" id="KW-0675">Receptor</keyword>
<keyword evidence="4" id="KW-0732">Signal</keyword>
<accession>A0A2Z4FLD0</accession>
<evidence type="ECO:0000256" key="1">
    <source>
        <dbReference type="ARBA" id="ARBA00004479"/>
    </source>
</evidence>
<dbReference type="Proteomes" id="UP000249799">
    <property type="component" value="Chromosome"/>
</dbReference>
<gene>
    <name evidence="12" type="ORF">DN745_09205</name>
</gene>
<dbReference type="PANTHER" id="PTHR47460">
    <property type="entry name" value="SERINE/THREONINE-PROTEIN KINASE-LIKE PROTEIN ACR4"/>
    <property type="match status" value="1"/>
</dbReference>
<evidence type="ECO:0000256" key="8">
    <source>
        <dbReference type="ARBA" id="ARBA00023170"/>
    </source>
</evidence>
<comment type="catalytic activity">
    <reaction evidence="10">
        <text>L-threonyl-[protein] + ATP = O-phospho-L-threonyl-[protein] + ADP + H(+)</text>
        <dbReference type="Rhea" id="RHEA:46608"/>
        <dbReference type="Rhea" id="RHEA-COMP:11060"/>
        <dbReference type="Rhea" id="RHEA-COMP:11605"/>
        <dbReference type="ChEBI" id="CHEBI:15378"/>
        <dbReference type="ChEBI" id="CHEBI:30013"/>
        <dbReference type="ChEBI" id="CHEBI:30616"/>
        <dbReference type="ChEBI" id="CHEBI:61977"/>
        <dbReference type="ChEBI" id="CHEBI:456216"/>
        <dbReference type="EC" id="2.7.11.1"/>
    </reaction>
</comment>
<evidence type="ECO:0000313" key="12">
    <source>
        <dbReference type="EMBL" id="AWV89508.1"/>
    </source>
</evidence>
<evidence type="ECO:0000256" key="6">
    <source>
        <dbReference type="ARBA" id="ARBA00023136"/>
    </source>
</evidence>
<dbReference type="OrthoDB" id="9758365at2"/>
<dbReference type="EC" id="2.7.11.1" evidence="2"/>
<evidence type="ECO:0000256" key="7">
    <source>
        <dbReference type="ARBA" id="ARBA00023157"/>
    </source>
</evidence>
<dbReference type="EMBL" id="CP030032">
    <property type="protein sequence ID" value="AWV89508.1"/>
    <property type="molecule type" value="Genomic_DNA"/>
</dbReference>
<proteinExistence type="predicted"/>
<evidence type="ECO:0000256" key="5">
    <source>
        <dbReference type="ARBA" id="ARBA00022989"/>
    </source>
</evidence>
<keyword evidence="3" id="KW-0812">Transmembrane</keyword>
<evidence type="ECO:0000256" key="3">
    <source>
        <dbReference type="ARBA" id="ARBA00022692"/>
    </source>
</evidence>
<evidence type="ECO:0000256" key="9">
    <source>
        <dbReference type="ARBA" id="ARBA00023180"/>
    </source>
</evidence>
<keyword evidence="5" id="KW-1133">Transmembrane helix</keyword>
<evidence type="ECO:0000256" key="2">
    <source>
        <dbReference type="ARBA" id="ARBA00012513"/>
    </source>
</evidence>
<dbReference type="GO" id="GO:0004674">
    <property type="term" value="F:protein serine/threonine kinase activity"/>
    <property type="evidence" value="ECO:0007669"/>
    <property type="project" value="UniProtKB-KW"/>
</dbReference>
<sequence length="270" mass="28804">MNCGAYYCCALTNADSTLVCWGDDQLPEGDALPAEAFDAVAVGASHTCAIRREDSKAVCWGKYSANSSTARPSPDVAYRAISSSRGYSCGINDDDHVECWGPSSSPPKPLSEKGRTSGKQFLSLSTNEDHACGILDDKTVFCWGNESPGQPESPTSDTFTAVAAGVGHTCAIRESDSKIVCWGFIFSESDEKFSAVVAGDDFTCGIRENDSQIHCWEESSYNITPPPSVRFKSLTAGRSHVCGIRESDSSVECWGTNTYGDVTQGPDSAP</sequence>
<comment type="subcellular location">
    <subcellularLocation>
        <location evidence="1">Membrane</location>
        <topology evidence="1">Single-pass type I membrane protein</topology>
    </subcellularLocation>
</comment>
<keyword evidence="6" id="KW-0472">Membrane</keyword>
<organism evidence="12 13">
    <name type="scientific">Bradymonas sediminis</name>
    <dbReference type="NCBI Taxonomy" id="1548548"/>
    <lineage>
        <taxon>Bacteria</taxon>
        <taxon>Deltaproteobacteria</taxon>
        <taxon>Bradymonadales</taxon>
        <taxon>Bradymonadaceae</taxon>
        <taxon>Bradymonas</taxon>
    </lineage>
</organism>
<reference evidence="12 13" key="1">
    <citation type="submission" date="2018-06" db="EMBL/GenBank/DDBJ databases">
        <title>Lujinxingia sediminis gen. nov. sp. nov., a new facultative anaerobic member of the class Deltaproteobacteria, and proposal of Lujinxingaceae fam. nov.</title>
        <authorList>
            <person name="Guo L.-Y."/>
            <person name="Li C.-M."/>
            <person name="Wang S."/>
            <person name="Du Z.-J."/>
        </authorList>
    </citation>
    <scope>NUCLEOTIDE SEQUENCE [LARGE SCALE GENOMIC DNA]</scope>
    <source>
        <strain evidence="12 13">FA350</strain>
    </source>
</reference>
<dbReference type="Pfam" id="PF13540">
    <property type="entry name" value="RCC1_2"/>
    <property type="match status" value="1"/>
</dbReference>
<dbReference type="AlphaFoldDB" id="A0A2Z4FLD0"/>
<evidence type="ECO:0000256" key="4">
    <source>
        <dbReference type="ARBA" id="ARBA00022729"/>
    </source>
</evidence>
<evidence type="ECO:0000256" key="10">
    <source>
        <dbReference type="ARBA" id="ARBA00047899"/>
    </source>
</evidence>
<dbReference type="GO" id="GO:0016020">
    <property type="term" value="C:membrane"/>
    <property type="evidence" value="ECO:0007669"/>
    <property type="project" value="UniProtKB-SubCell"/>
</dbReference>
<name>A0A2Z4FLD0_9DELT</name>
<dbReference type="InterPro" id="IPR009091">
    <property type="entry name" value="RCC1/BLIP-II"/>
</dbReference>
<keyword evidence="13" id="KW-1185">Reference proteome</keyword>
<dbReference type="Gene3D" id="2.130.10.30">
    <property type="entry name" value="Regulator of chromosome condensation 1/beta-lactamase-inhibitor protein II"/>
    <property type="match status" value="2"/>
</dbReference>
<comment type="catalytic activity">
    <reaction evidence="11">
        <text>L-seryl-[protein] + ATP = O-phospho-L-seryl-[protein] + ADP + H(+)</text>
        <dbReference type="Rhea" id="RHEA:17989"/>
        <dbReference type="Rhea" id="RHEA-COMP:9863"/>
        <dbReference type="Rhea" id="RHEA-COMP:11604"/>
        <dbReference type="ChEBI" id="CHEBI:15378"/>
        <dbReference type="ChEBI" id="CHEBI:29999"/>
        <dbReference type="ChEBI" id="CHEBI:30616"/>
        <dbReference type="ChEBI" id="CHEBI:83421"/>
        <dbReference type="ChEBI" id="CHEBI:456216"/>
        <dbReference type="EC" id="2.7.11.1"/>
    </reaction>
</comment>
<dbReference type="SUPFAM" id="SSF50985">
    <property type="entry name" value="RCC1/BLIP-II"/>
    <property type="match status" value="1"/>
</dbReference>
<evidence type="ECO:0000256" key="11">
    <source>
        <dbReference type="ARBA" id="ARBA00048679"/>
    </source>
</evidence>
<keyword evidence="9" id="KW-0325">Glycoprotein</keyword>